<protein>
    <submittedName>
        <fullName evidence="2">Phosphohydrolase</fullName>
    </submittedName>
</protein>
<gene>
    <name evidence="2" type="ORF">QRT03_20160</name>
</gene>
<sequence>MPSDLPSFAESRALAETLLADHLPERWRRAQAIAREAVRLAGLPEVDREPLIHAAVLLDVGRSPVAARTGFPSLDAARFLRARRYPDRLLALVAHQLASGVEAEVAGLDLGGLTDEESATRDTLWWCALVADAGAAPLVSGPDGRTDTDGRRRDATRAAVARTRSRIDAVGLAVAAS</sequence>
<feature type="compositionally biased region" description="Basic and acidic residues" evidence="1">
    <location>
        <begin position="144"/>
        <end position="156"/>
    </location>
</feature>
<comment type="caution">
    <text evidence="2">The sequence shown here is derived from an EMBL/GenBank/DDBJ whole genome shotgun (WGS) entry which is preliminary data.</text>
</comment>
<proteinExistence type="predicted"/>
<dbReference type="RefSeq" id="WP_286054815.1">
    <property type="nucleotide sequence ID" value="NZ_JASVWF010000004.1"/>
</dbReference>
<feature type="region of interest" description="Disordered" evidence="1">
    <location>
        <begin position="139"/>
        <end position="158"/>
    </location>
</feature>
<reference evidence="2 3" key="1">
    <citation type="submission" date="2023-06" db="EMBL/GenBank/DDBJ databases">
        <title>Actinomycetospora Odt1-22.</title>
        <authorList>
            <person name="Supong K."/>
        </authorList>
    </citation>
    <scope>NUCLEOTIDE SEQUENCE [LARGE SCALE GENOMIC DNA]</scope>
    <source>
        <strain evidence="2 3">Odt1-22</strain>
    </source>
</reference>
<dbReference type="EMBL" id="JASVWF010000004">
    <property type="protein sequence ID" value="MDL5158292.1"/>
    <property type="molecule type" value="Genomic_DNA"/>
</dbReference>
<evidence type="ECO:0000313" key="3">
    <source>
        <dbReference type="Proteomes" id="UP001231924"/>
    </source>
</evidence>
<accession>A0ABT7ME78</accession>
<evidence type="ECO:0000256" key="1">
    <source>
        <dbReference type="SAM" id="MobiDB-lite"/>
    </source>
</evidence>
<dbReference type="Proteomes" id="UP001231924">
    <property type="component" value="Unassembled WGS sequence"/>
</dbReference>
<evidence type="ECO:0000313" key="2">
    <source>
        <dbReference type="EMBL" id="MDL5158292.1"/>
    </source>
</evidence>
<organism evidence="2 3">
    <name type="scientific">Actinomycetospora termitidis</name>
    <dbReference type="NCBI Taxonomy" id="3053470"/>
    <lineage>
        <taxon>Bacteria</taxon>
        <taxon>Bacillati</taxon>
        <taxon>Actinomycetota</taxon>
        <taxon>Actinomycetes</taxon>
        <taxon>Pseudonocardiales</taxon>
        <taxon>Pseudonocardiaceae</taxon>
        <taxon>Actinomycetospora</taxon>
    </lineage>
</organism>
<name>A0ABT7ME78_9PSEU</name>
<keyword evidence="3" id="KW-1185">Reference proteome</keyword>